<keyword evidence="1" id="KW-1133">Transmembrane helix</keyword>
<accession>A0A0A2BCY0</accession>
<evidence type="ECO:0000313" key="3">
    <source>
        <dbReference type="Proteomes" id="UP000030481"/>
    </source>
</evidence>
<feature type="transmembrane region" description="Helical" evidence="1">
    <location>
        <begin position="423"/>
        <end position="443"/>
    </location>
</feature>
<dbReference type="AlphaFoldDB" id="A0A0A2BCY0"/>
<feature type="transmembrane region" description="Helical" evidence="1">
    <location>
        <begin position="266"/>
        <end position="290"/>
    </location>
</feature>
<feature type="transmembrane region" description="Helical" evidence="1">
    <location>
        <begin position="17"/>
        <end position="38"/>
    </location>
</feature>
<sequence>METNNSSKSLFLNKPSIYFWIAAIYCFMILNFVGMPSWRHIDDYGPLLKLYNAESINEFIKLFSWWGWGSYPPIWQYFTFSSYIFKPFGLDTVRYICFFYGSISLVFSSFLTFSICTCIKNINLQNNYKLQNNYTLEILSILFNFLNPEIILHSNSNMPYNLGTITLQLAVLFLFSIREDKFLSNNIRLKESNYFLIKREILIIALIFSFLLTFQSIILILALAITIVFFSNKNKFKFNLKFIKIKFIIIYFYSLLKDSNKNKLKLYLIICLSFFISTYIFKLSLMIFYFKFEPGSWAKGINNIYDLSLFDNGLLKNGLIFFRNTISIIGQSINPSRNFQTIISIVLSLIFVKSIFFIRKEYNFGKVFQIFSFFIILLTIFFTLTGSFIYSPTRHTIFIYPLIWIPIILLIDKIFINLGNKKINKFFILFIVLIFSLSAYNSVKEISYTKPDKEKLISLIKDADCYLPNSYEPFSNLSMQGSKEYKLLSERKCSFDNIKSINNKKFFIYSHREPLTLTEKQVYYINNKNKIYLSGNLDINVIKKFEKINQIDLEMNNKIRNGGSNIFAYLIEININ</sequence>
<dbReference type="EMBL" id="JNAR01000002">
    <property type="protein sequence ID" value="KGG10494.1"/>
    <property type="molecule type" value="Genomic_DNA"/>
</dbReference>
<feature type="transmembrane region" description="Helical" evidence="1">
    <location>
        <begin position="201"/>
        <end position="230"/>
    </location>
</feature>
<name>A0A0A2BCY0_PROMR</name>
<keyword evidence="1" id="KW-0472">Membrane</keyword>
<organism evidence="2 3">
    <name type="scientific">Prochlorococcus marinus str. MIT 9401</name>
    <dbReference type="NCBI Taxonomy" id="167551"/>
    <lineage>
        <taxon>Bacteria</taxon>
        <taxon>Bacillati</taxon>
        <taxon>Cyanobacteriota</taxon>
        <taxon>Cyanophyceae</taxon>
        <taxon>Synechococcales</taxon>
        <taxon>Prochlorococcaceae</taxon>
        <taxon>Prochlorococcus</taxon>
    </lineage>
</organism>
<proteinExistence type="predicted"/>
<feature type="transmembrane region" description="Helical" evidence="1">
    <location>
        <begin position="397"/>
        <end position="416"/>
    </location>
</feature>
<protein>
    <recommendedName>
        <fullName evidence="4">Glycosyltransferase RgtA/B/C/D-like domain-containing protein</fullName>
    </recommendedName>
</protein>
<evidence type="ECO:0000256" key="1">
    <source>
        <dbReference type="SAM" id="Phobius"/>
    </source>
</evidence>
<evidence type="ECO:0000313" key="2">
    <source>
        <dbReference type="EMBL" id="KGG10494.1"/>
    </source>
</evidence>
<comment type="caution">
    <text evidence="2">The sequence shown here is derived from an EMBL/GenBank/DDBJ whole genome shotgun (WGS) entry which is preliminary data.</text>
</comment>
<keyword evidence="1" id="KW-0812">Transmembrane</keyword>
<feature type="transmembrane region" description="Helical" evidence="1">
    <location>
        <begin position="98"/>
        <end position="122"/>
    </location>
</feature>
<feature type="transmembrane region" description="Helical" evidence="1">
    <location>
        <begin position="370"/>
        <end position="391"/>
    </location>
</feature>
<dbReference type="Proteomes" id="UP000030481">
    <property type="component" value="Unassembled WGS sequence"/>
</dbReference>
<feature type="transmembrane region" description="Helical" evidence="1">
    <location>
        <begin position="339"/>
        <end position="358"/>
    </location>
</feature>
<dbReference type="RefSeq" id="WP_032518284.1">
    <property type="nucleotide sequence ID" value="NZ_JNAR01000002.1"/>
</dbReference>
<evidence type="ECO:0008006" key="4">
    <source>
        <dbReference type="Google" id="ProtNLM"/>
    </source>
</evidence>
<reference evidence="3" key="1">
    <citation type="journal article" date="2014" name="Sci. Data">
        <title>Genomes of diverse isolates of the marine cyanobacterium Prochlorococcus.</title>
        <authorList>
            <person name="Biller S."/>
            <person name="Berube P."/>
            <person name="Thompson J."/>
            <person name="Kelly L."/>
            <person name="Roggensack S."/>
            <person name="Awad L."/>
            <person name="Roache-Johnson K."/>
            <person name="Ding H."/>
            <person name="Giovannoni S.J."/>
            <person name="Moore L.R."/>
            <person name="Chisholm S.W."/>
        </authorList>
    </citation>
    <scope>NUCLEOTIDE SEQUENCE [LARGE SCALE GENOMIC DNA]</scope>
</reference>
<gene>
    <name evidence="2" type="ORF">EV01_0122</name>
</gene>
<feature type="transmembrane region" description="Helical" evidence="1">
    <location>
        <begin position="236"/>
        <end position="254"/>
    </location>
</feature>